<evidence type="ECO:0000256" key="1">
    <source>
        <dbReference type="PROSITE-ProRule" id="PRU00047"/>
    </source>
</evidence>
<evidence type="ECO:0000313" key="5">
    <source>
        <dbReference type="Proteomes" id="UP000005237"/>
    </source>
</evidence>
<evidence type="ECO:0000313" key="4">
    <source>
        <dbReference type="EnsemblMetazoa" id="CJA24421.1"/>
    </source>
</evidence>
<dbReference type="EnsemblMetazoa" id="CJA24421.1">
    <property type="protein sequence ID" value="CJA24421.1"/>
    <property type="gene ID" value="WBGene00179993"/>
</dbReference>
<reference evidence="4" key="2">
    <citation type="submission" date="2022-06" db="UniProtKB">
        <authorList>
            <consortium name="EnsemblMetazoa"/>
        </authorList>
    </citation>
    <scope>IDENTIFICATION</scope>
    <source>
        <strain evidence="4">DF5081</strain>
    </source>
</reference>
<dbReference type="AlphaFoldDB" id="A0A8R1E8Z7"/>
<dbReference type="Gene3D" id="4.10.60.10">
    <property type="entry name" value="Zinc finger, CCHC-type"/>
    <property type="match status" value="1"/>
</dbReference>
<feature type="region of interest" description="Disordered" evidence="2">
    <location>
        <begin position="1"/>
        <end position="36"/>
    </location>
</feature>
<dbReference type="Gene3D" id="2.40.70.10">
    <property type="entry name" value="Acid Proteases"/>
    <property type="match status" value="1"/>
</dbReference>
<name>A0A8R1E8Z7_CAEJA</name>
<dbReference type="InterPro" id="IPR021109">
    <property type="entry name" value="Peptidase_aspartic_dom_sf"/>
</dbReference>
<dbReference type="InterPro" id="IPR036875">
    <property type="entry name" value="Znf_CCHC_sf"/>
</dbReference>
<feature type="domain" description="CCHC-type" evidence="3">
    <location>
        <begin position="42"/>
        <end position="58"/>
    </location>
</feature>
<dbReference type="Proteomes" id="UP000005237">
    <property type="component" value="Unassembled WGS sequence"/>
</dbReference>
<feature type="compositionally biased region" description="Basic and acidic residues" evidence="2">
    <location>
        <begin position="10"/>
        <end position="36"/>
    </location>
</feature>
<dbReference type="Pfam" id="PF00098">
    <property type="entry name" value="zf-CCHC"/>
    <property type="match status" value="1"/>
</dbReference>
<dbReference type="SUPFAM" id="SSF50630">
    <property type="entry name" value="Acid proteases"/>
    <property type="match status" value="1"/>
</dbReference>
<keyword evidence="1" id="KW-0863">Zinc-finger</keyword>
<evidence type="ECO:0000256" key="2">
    <source>
        <dbReference type="SAM" id="MobiDB-lite"/>
    </source>
</evidence>
<dbReference type="SUPFAM" id="SSF57756">
    <property type="entry name" value="Retrovirus zinc finger-like domains"/>
    <property type="match status" value="1"/>
</dbReference>
<dbReference type="SMART" id="SM00343">
    <property type="entry name" value="ZnF_C2HC"/>
    <property type="match status" value="1"/>
</dbReference>
<feature type="region of interest" description="Disordered" evidence="2">
    <location>
        <begin position="277"/>
        <end position="307"/>
    </location>
</feature>
<organism evidence="4 5">
    <name type="scientific">Caenorhabditis japonica</name>
    <dbReference type="NCBI Taxonomy" id="281687"/>
    <lineage>
        <taxon>Eukaryota</taxon>
        <taxon>Metazoa</taxon>
        <taxon>Ecdysozoa</taxon>
        <taxon>Nematoda</taxon>
        <taxon>Chromadorea</taxon>
        <taxon>Rhabditida</taxon>
        <taxon>Rhabditina</taxon>
        <taxon>Rhabditomorpha</taxon>
        <taxon>Rhabditoidea</taxon>
        <taxon>Rhabditidae</taxon>
        <taxon>Peloderinae</taxon>
        <taxon>Caenorhabditis</taxon>
    </lineage>
</organism>
<accession>A0A8R1E8Z7</accession>
<dbReference type="GO" id="GO:0003676">
    <property type="term" value="F:nucleic acid binding"/>
    <property type="evidence" value="ECO:0007669"/>
    <property type="project" value="InterPro"/>
</dbReference>
<protein>
    <submittedName>
        <fullName evidence="4">CCHC-type domain-containing protein</fullName>
    </submittedName>
</protein>
<reference evidence="5" key="1">
    <citation type="submission" date="2010-08" db="EMBL/GenBank/DDBJ databases">
        <authorList>
            <consortium name="Caenorhabditis japonica Sequencing Consortium"/>
            <person name="Wilson R.K."/>
        </authorList>
    </citation>
    <scope>NUCLEOTIDE SEQUENCE [LARGE SCALE GENOMIC DNA]</scope>
    <source>
        <strain evidence="5">DF5081</strain>
    </source>
</reference>
<dbReference type="PROSITE" id="PS50158">
    <property type="entry name" value="ZF_CCHC"/>
    <property type="match status" value="1"/>
</dbReference>
<evidence type="ECO:0000259" key="3">
    <source>
        <dbReference type="PROSITE" id="PS50158"/>
    </source>
</evidence>
<keyword evidence="5" id="KW-1185">Reference proteome</keyword>
<keyword evidence="1" id="KW-0479">Metal-binding</keyword>
<feature type="compositionally biased region" description="Basic and acidic residues" evidence="2">
    <location>
        <begin position="278"/>
        <end position="307"/>
    </location>
</feature>
<proteinExistence type="predicted"/>
<dbReference type="InterPro" id="IPR001878">
    <property type="entry name" value="Znf_CCHC"/>
</dbReference>
<dbReference type="GO" id="GO:0008270">
    <property type="term" value="F:zinc ion binding"/>
    <property type="evidence" value="ECO:0007669"/>
    <property type="project" value="UniProtKB-KW"/>
</dbReference>
<dbReference type="GO" id="GO:0019899">
    <property type="term" value="F:enzyme binding"/>
    <property type="evidence" value="ECO:0007669"/>
    <property type="project" value="UniProtKB-ARBA"/>
</dbReference>
<sequence length="307" mass="35249">MPRAKWWMGKVDERRNTTREEEQKEESEPNQKEISRDRANTKCFRCGGVGHVVRQCTSMPVQKVGTVEKSKGRTMVEMVEILGQKRRFAIDSGAVVSVISTGAWRRLKRRCLEWEKHVEVLAKPNFDLCDASKTVMPVREQIKVKIAIRGRKAVVVFQLVENDLDIFLLGTNSFEVIGVDLKWKAERAVPRTAQKFRERPQSCAQIRAKAKAGIGQFIRMEAEKECVPTSLCLKNEERKRIGVVSNPLVIKRIQVIGVESRKWAQCTLKAAQATMDRMGQDEERWVSREQTRLMPDGQEKRKEQVPC</sequence>
<dbReference type="GO" id="GO:0005737">
    <property type="term" value="C:cytoplasm"/>
    <property type="evidence" value="ECO:0007669"/>
    <property type="project" value="UniProtKB-ARBA"/>
</dbReference>
<keyword evidence="1" id="KW-0862">Zinc</keyword>